<protein>
    <submittedName>
        <fullName evidence="1">Uncharacterized protein</fullName>
    </submittedName>
</protein>
<accession>A0A1H9MW36</accession>
<evidence type="ECO:0000313" key="1">
    <source>
        <dbReference type="EMBL" id="SER27930.1"/>
    </source>
</evidence>
<gene>
    <name evidence="1" type="ORF">SAMN05216548_11477</name>
</gene>
<proteinExistence type="predicted"/>
<dbReference type="EMBL" id="FOFG01000014">
    <property type="protein sequence ID" value="SER27930.1"/>
    <property type="molecule type" value="Genomic_DNA"/>
</dbReference>
<organism evidence="1 2">
    <name type="scientific">Faunimonas pinastri</name>
    <dbReference type="NCBI Taxonomy" id="1855383"/>
    <lineage>
        <taxon>Bacteria</taxon>
        <taxon>Pseudomonadati</taxon>
        <taxon>Pseudomonadota</taxon>
        <taxon>Alphaproteobacteria</taxon>
        <taxon>Hyphomicrobiales</taxon>
        <taxon>Afifellaceae</taxon>
        <taxon>Faunimonas</taxon>
    </lineage>
</organism>
<dbReference type="Proteomes" id="UP000199647">
    <property type="component" value="Unassembled WGS sequence"/>
</dbReference>
<reference evidence="1 2" key="1">
    <citation type="submission" date="2016-10" db="EMBL/GenBank/DDBJ databases">
        <authorList>
            <person name="de Groot N.N."/>
        </authorList>
    </citation>
    <scope>NUCLEOTIDE SEQUENCE [LARGE SCALE GENOMIC DNA]</scope>
    <source>
        <strain evidence="1 2">A52C2</strain>
    </source>
</reference>
<dbReference type="AlphaFoldDB" id="A0A1H9MW36"/>
<dbReference type="RefSeq" id="WP_092498552.1">
    <property type="nucleotide sequence ID" value="NZ_FOFG01000014.1"/>
</dbReference>
<dbReference type="STRING" id="1855383.SAMN05216548_11477"/>
<keyword evidence="2" id="KW-1185">Reference proteome</keyword>
<evidence type="ECO:0000313" key="2">
    <source>
        <dbReference type="Proteomes" id="UP000199647"/>
    </source>
</evidence>
<name>A0A1H9MW36_9HYPH</name>
<sequence>MPSWEDIQGELSRKVVEALAERVHQHEQGKITDRELYLVVNSLFDTVSGLVPWDLTDTIYNVRKELLNARKARKEAHSLRSR</sequence>
<dbReference type="OrthoDB" id="10002647at2"/>